<keyword evidence="3" id="KW-1185">Reference proteome</keyword>
<organism evidence="2 3">
    <name type="scientific">Virgibacillus massiliensis</name>
    <dbReference type="NCBI Taxonomy" id="1462526"/>
    <lineage>
        <taxon>Bacteria</taxon>
        <taxon>Bacillati</taxon>
        <taxon>Bacillota</taxon>
        <taxon>Bacilli</taxon>
        <taxon>Bacillales</taxon>
        <taxon>Bacillaceae</taxon>
        <taxon>Virgibacillus</taxon>
    </lineage>
</organism>
<dbReference type="Proteomes" id="UP000028875">
    <property type="component" value="Unassembled WGS sequence"/>
</dbReference>
<dbReference type="RefSeq" id="WP_038244591.1">
    <property type="nucleotide sequence ID" value="NZ_BNER01000004.1"/>
</dbReference>
<reference evidence="3" key="2">
    <citation type="submission" date="2014-05" db="EMBL/GenBank/DDBJ databases">
        <title>Draft genome sequence of Virgibacillus massiliensis Vm-5.</title>
        <authorList>
            <person name="Khelaifia S."/>
            <person name="Croce O."/>
            <person name="Lagier J.C."/>
            <person name="Raoult D."/>
        </authorList>
    </citation>
    <scope>NUCLEOTIDE SEQUENCE [LARGE SCALE GENOMIC DNA]</scope>
    <source>
        <strain evidence="3">Vm-5</strain>
    </source>
</reference>
<reference evidence="2 3" key="1">
    <citation type="submission" date="2014-03" db="EMBL/GenBank/DDBJ databases">
        <authorList>
            <person name="Urmite Genomes U."/>
        </authorList>
    </citation>
    <scope>NUCLEOTIDE SEQUENCE [LARGE SCALE GENOMIC DNA]</scope>
    <source>
        <strain evidence="2 3">Vm-5</strain>
    </source>
</reference>
<proteinExistence type="predicted"/>
<dbReference type="OrthoDB" id="2353304at2"/>
<dbReference type="Pfam" id="PF11181">
    <property type="entry name" value="YflT"/>
    <property type="match status" value="1"/>
</dbReference>
<dbReference type="AlphaFoldDB" id="A0A024QCS4"/>
<evidence type="ECO:0000259" key="1">
    <source>
        <dbReference type="Pfam" id="PF11181"/>
    </source>
</evidence>
<accession>A0A024QCS4</accession>
<sequence length="117" mass="13239">MKPFIKEYTNDEKLKADIQVLKDKGIHKDDVYVLSHDDDRTNRLAGSADANTIGIKEMDIGHAVGNFFSKKGDELRTKLTEIGFSQAEAENYEEDMDEGKVLLIVTNNENVDSYLQK</sequence>
<protein>
    <submittedName>
        <fullName evidence="2">General stress protein 17M</fullName>
    </submittedName>
</protein>
<dbReference type="eggNOG" id="ENOG5032UC2">
    <property type="taxonomic scope" value="Bacteria"/>
</dbReference>
<comment type="caution">
    <text evidence="2">The sequence shown here is derived from an EMBL/GenBank/DDBJ whole genome shotgun (WGS) entry which is preliminary data.</text>
</comment>
<dbReference type="InterPro" id="IPR025889">
    <property type="entry name" value="GSP17M-like_dom"/>
</dbReference>
<feature type="domain" description="General stress protein 17M-like" evidence="1">
    <location>
        <begin position="3"/>
        <end position="99"/>
    </location>
</feature>
<name>A0A024QCS4_9BACI</name>
<evidence type="ECO:0000313" key="2">
    <source>
        <dbReference type="EMBL" id="CDQ40309.1"/>
    </source>
</evidence>
<evidence type="ECO:0000313" key="3">
    <source>
        <dbReference type="Proteomes" id="UP000028875"/>
    </source>
</evidence>
<gene>
    <name evidence="2" type="primary">yflT</name>
    <name evidence="2" type="ORF">BN990_02629</name>
</gene>
<dbReference type="STRING" id="1462526.BN990_02629"/>
<dbReference type="EMBL" id="CCDP010000001">
    <property type="protein sequence ID" value="CDQ40309.1"/>
    <property type="molecule type" value="Genomic_DNA"/>
</dbReference>